<sequence>MESGPAAFAGVVLVLFGTVLLGWSGVRAGLGAPVVQGAGPAAAAGYALVGAVAAAAGVWCLLHV</sequence>
<evidence type="ECO:0000256" key="1">
    <source>
        <dbReference type="SAM" id="Phobius"/>
    </source>
</evidence>
<keyword evidence="1" id="KW-0472">Membrane</keyword>
<keyword evidence="3" id="KW-1185">Reference proteome</keyword>
<feature type="transmembrane region" description="Helical" evidence="1">
    <location>
        <begin position="44"/>
        <end position="62"/>
    </location>
</feature>
<keyword evidence="1" id="KW-0812">Transmembrane</keyword>
<keyword evidence="1" id="KW-1133">Transmembrane helix</keyword>
<evidence type="ECO:0000313" key="3">
    <source>
        <dbReference type="Proteomes" id="UP001501358"/>
    </source>
</evidence>
<accession>A0ABN3LHN1</accession>
<evidence type="ECO:0000313" key="2">
    <source>
        <dbReference type="EMBL" id="GAA2484087.1"/>
    </source>
</evidence>
<organism evidence="2 3">
    <name type="scientific">Streptomyces thermolineatus</name>
    <dbReference type="NCBI Taxonomy" id="44033"/>
    <lineage>
        <taxon>Bacteria</taxon>
        <taxon>Bacillati</taxon>
        <taxon>Actinomycetota</taxon>
        <taxon>Actinomycetes</taxon>
        <taxon>Kitasatosporales</taxon>
        <taxon>Streptomycetaceae</taxon>
        <taxon>Streptomyces</taxon>
    </lineage>
</organism>
<proteinExistence type="predicted"/>
<name>A0ABN3LHN1_9ACTN</name>
<reference evidence="2 3" key="1">
    <citation type="journal article" date="2019" name="Int. J. Syst. Evol. Microbiol.">
        <title>The Global Catalogue of Microorganisms (GCM) 10K type strain sequencing project: providing services to taxonomists for standard genome sequencing and annotation.</title>
        <authorList>
            <consortium name="The Broad Institute Genomics Platform"/>
            <consortium name="The Broad Institute Genome Sequencing Center for Infectious Disease"/>
            <person name="Wu L."/>
            <person name="Ma J."/>
        </authorList>
    </citation>
    <scope>NUCLEOTIDE SEQUENCE [LARGE SCALE GENOMIC DNA]</scope>
    <source>
        <strain evidence="2 3">JCM 6307</strain>
    </source>
</reference>
<dbReference type="EMBL" id="BAAATA010000009">
    <property type="protein sequence ID" value="GAA2484087.1"/>
    <property type="molecule type" value="Genomic_DNA"/>
</dbReference>
<comment type="caution">
    <text evidence="2">The sequence shown here is derived from an EMBL/GenBank/DDBJ whole genome shotgun (WGS) entry which is preliminary data.</text>
</comment>
<dbReference type="Proteomes" id="UP001501358">
    <property type="component" value="Unassembled WGS sequence"/>
</dbReference>
<gene>
    <name evidence="2" type="ORF">GCM10010406_20440</name>
</gene>
<dbReference type="RefSeq" id="WP_344382836.1">
    <property type="nucleotide sequence ID" value="NZ_BAAATA010000009.1"/>
</dbReference>
<protein>
    <submittedName>
        <fullName evidence="2">Uncharacterized protein</fullName>
    </submittedName>
</protein>